<evidence type="ECO:0000313" key="8">
    <source>
        <dbReference type="EMBL" id="GAA0377785.1"/>
    </source>
</evidence>
<keyword evidence="5" id="KW-0560">Oxidoreductase</keyword>
<dbReference type="SUPFAM" id="SSF56645">
    <property type="entry name" value="Acyl-CoA dehydrogenase NM domain-like"/>
    <property type="match status" value="1"/>
</dbReference>
<dbReference type="RefSeq" id="WP_167178927.1">
    <property type="nucleotide sequence ID" value="NZ_BAAAEJ010000001.1"/>
</dbReference>
<gene>
    <name evidence="8" type="ORF">GCM10009093_01140</name>
</gene>
<comment type="caution">
    <text evidence="8">The sequence shown here is derived from an EMBL/GenBank/DDBJ whole genome shotgun (WGS) entry which is preliminary data.</text>
</comment>
<protein>
    <submittedName>
        <fullName evidence="8">Acyl-CoA dehydrogenase family protein</fullName>
    </submittedName>
</protein>
<dbReference type="CDD" id="cd00567">
    <property type="entry name" value="ACAD"/>
    <property type="match status" value="1"/>
</dbReference>
<dbReference type="Gene3D" id="2.40.110.10">
    <property type="entry name" value="Butyryl-CoA Dehydrogenase, subunit A, domain 2"/>
    <property type="match status" value="1"/>
</dbReference>
<evidence type="ECO:0000259" key="7">
    <source>
        <dbReference type="Pfam" id="PF02771"/>
    </source>
</evidence>
<dbReference type="Pfam" id="PF02771">
    <property type="entry name" value="Acyl-CoA_dh_N"/>
    <property type="match status" value="1"/>
</dbReference>
<sequence>MNITLSDEQLAIAESARDFLNEHGTSARLRTAMESEDGWDREQWQAMAVEMGWLGVAAPERFGGSDLGLIELALLHEETGRTLTAAPLFSTLGLALPALMGAGCEAIQSRFLPRLVEGDIRAAVCLTGKSGAPLPADAPCTIRREGTGWALNGQADYVLMGHAANLLVVVARSEDTSGWDGLSLVALDANTAGIAVERVTSLDPTRPFSRIRFDNVIIDDAAIVGPVGKAEPAIRRMLAVGTVMLAAEQLGGAERVLEMSTEYAKQRVQFGRVIGSFQAIKHKLADMMMAVESARSALSYAVRLLDVPDAMEEVAAIAGASCSEAFMQCAADTIQIHGGIGFTWEHDAHLYFKRARTSATVLGTPSHHYDVVAREMGLTDIADTQA</sequence>
<dbReference type="Gene3D" id="1.10.540.10">
    <property type="entry name" value="Acyl-CoA dehydrogenase/oxidase, N-terminal domain"/>
    <property type="match status" value="1"/>
</dbReference>
<dbReference type="InterPro" id="IPR037069">
    <property type="entry name" value="AcylCoA_DH/ox_N_sf"/>
</dbReference>
<dbReference type="Gene3D" id="1.20.140.10">
    <property type="entry name" value="Butyryl-CoA Dehydrogenase, subunit A, domain 3"/>
    <property type="match status" value="1"/>
</dbReference>
<dbReference type="Proteomes" id="UP001500791">
    <property type="component" value="Unassembled WGS sequence"/>
</dbReference>
<comment type="similarity">
    <text evidence="2">Belongs to the acyl-CoA dehydrogenase family.</text>
</comment>
<keyword evidence="3" id="KW-0285">Flavoprotein</keyword>
<feature type="domain" description="Acyl-CoA dehydrogenase/oxidase C-terminal" evidence="6">
    <location>
        <begin position="234"/>
        <end position="376"/>
    </location>
</feature>
<dbReference type="InterPro" id="IPR013786">
    <property type="entry name" value="AcylCoA_DH/ox_N"/>
</dbReference>
<dbReference type="PANTHER" id="PTHR43884">
    <property type="entry name" value="ACYL-COA DEHYDROGENASE"/>
    <property type="match status" value="1"/>
</dbReference>
<dbReference type="PANTHER" id="PTHR43884:SF20">
    <property type="entry name" value="ACYL-COA DEHYDROGENASE FADE28"/>
    <property type="match status" value="1"/>
</dbReference>
<evidence type="ECO:0000256" key="2">
    <source>
        <dbReference type="ARBA" id="ARBA00009347"/>
    </source>
</evidence>
<evidence type="ECO:0000313" key="9">
    <source>
        <dbReference type="Proteomes" id="UP001500791"/>
    </source>
</evidence>
<dbReference type="InterPro" id="IPR046373">
    <property type="entry name" value="Acyl-CoA_Oxase/DH_mid-dom_sf"/>
</dbReference>
<evidence type="ECO:0000259" key="6">
    <source>
        <dbReference type="Pfam" id="PF00441"/>
    </source>
</evidence>
<keyword evidence="9" id="KW-1185">Reference proteome</keyword>
<dbReference type="InterPro" id="IPR036250">
    <property type="entry name" value="AcylCo_DH-like_C"/>
</dbReference>
<evidence type="ECO:0000256" key="3">
    <source>
        <dbReference type="ARBA" id="ARBA00022630"/>
    </source>
</evidence>
<organism evidence="8 9">
    <name type="scientific">Brevundimonas terrae</name>
    <dbReference type="NCBI Taxonomy" id="363631"/>
    <lineage>
        <taxon>Bacteria</taxon>
        <taxon>Pseudomonadati</taxon>
        <taxon>Pseudomonadota</taxon>
        <taxon>Alphaproteobacteria</taxon>
        <taxon>Caulobacterales</taxon>
        <taxon>Caulobacteraceae</taxon>
        <taxon>Brevundimonas</taxon>
    </lineage>
</organism>
<evidence type="ECO:0000256" key="5">
    <source>
        <dbReference type="ARBA" id="ARBA00023002"/>
    </source>
</evidence>
<dbReference type="EMBL" id="BAAAEJ010000001">
    <property type="protein sequence ID" value="GAA0377785.1"/>
    <property type="molecule type" value="Genomic_DNA"/>
</dbReference>
<dbReference type="SUPFAM" id="SSF47203">
    <property type="entry name" value="Acyl-CoA dehydrogenase C-terminal domain-like"/>
    <property type="match status" value="1"/>
</dbReference>
<proteinExistence type="inferred from homology"/>
<dbReference type="InterPro" id="IPR009100">
    <property type="entry name" value="AcylCoA_DH/oxidase_NM_dom_sf"/>
</dbReference>
<accession>A0ABP3HR51</accession>
<comment type="cofactor">
    <cofactor evidence="1">
        <name>FAD</name>
        <dbReference type="ChEBI" id="CHEBI:57692"/>
    </cofactor>
</comment>
<reference evidence="9" key="1">
    <citation type="journal article" date="2019" name="Int. J. Syst. Evol. Microbiol.">
        <title>The Global Catalogue of Microorganisms (GCM) 10K type strain sequencing project: providing services to taxonomists for standard genome sequencing and annotation.</title>
        <authorList>
            <consortium name="The Broad Institute Genomics Platform"/>
            <consortium name="The Broad Institute Genome Sequencing Center for Infectious Disease"/>
            <person name="Wu L."/>
            <person name="Ma J."/>
        </authorList>
    </citation>
    <scope>NUCLEOTIDE SEQUENCE [LARGE SCALE GENOMIC DNA]</scope>
    <source>
        <strain evidence="9">JCM 13476</strain>
    </source>
</reference>
<name>A0ABP3HR51_9CAUL</name>
<dbReference type="InterPro" id="IPR009075">
    <property type="entry name" value="AcylCo_DH/oxidase_C"/>
</dbReference>
<evidence type="ECO:0000256" key="4">
    <source>
        <dbReference type="ARBA" id="ARBA00022827"/>
    </source>
</evidence>
<keyword evidence="4" id="KW-0274">FAD</keyword>
<dbReference type="Pfam" id="PF00441">
    <property type="entry name" value="Acyl-CoA_dh_1"/>
    <property type="match status" value="1"/>
</dbReference>
<evidence type="ECO:0000256" key="1">
    <source>
        <dbReference type="ARBA" id="ARBA00001974"/>
    </source>
</evidence>
<feature type="domain" description="Acyl-CoA dehydrogenase/oxidase N-terminal" evidence="7">
    <location>
        <begin position="6"/>
        <end position="119"/>
    </location>
</feature>